<accession>W9IX46</accession>
<organism evidence="1 2">
    <name type="scientific">Fusarium oxysporum NRRL 32931</name>
    <dbReference type="NCBI Taxonomy" id="660029"/>
    <lineage>
        <taxon>Eukaryota</taxon>
        <taxon>Fungi</taxon>
        <taxon>Dikarya</taxon>
        <taxon>Ascomycota</taxon>
        <taxon>Pezizomycotina</taxon>
        <taxon>Sordariomycetes</taxon>
        <taxon>Hypocreomycetidae</taxon>
        <taxon>Hypocreales</taxon>
        <taxon>Nectriaceae</taxon>
        <taxon>Fusarium</taxon>
        <taxon>Fusarium oxysporum species complex</taxon>
    </lineage>
</organism>
<dbReference type="AlphaFoldDB" id="W9IX46"/>
<name>W9IX46_FUSOX</name>
<protein>
    <submittedName>
        <fullName evidence="1">Uncharacterized protein</fullName>
    </submittedName>
</protein>
<sequence length="122" mass="13675">MSDTPPSRDLLTTEQMAVDTELVATRVVDEPILSEAGFTLLEKMSFNDLLQEWCNTRPATARHNQLLPNKLEQTSVPVGKLTDNLPITPLKRKRGQTMQDDDHWVANAPAFLSVEFKSEPEG</sequence>
<dbReference type="Proteomes" id="UP000030753">
    <property type="component" value="Unassembled WGS sequence"/>
</dbReference>
<dbReference type="OrthoDB" id="5101182at2759"/>
<dbReference type="HOGENOM" id="CLU_2026818_0_0_1"/>
<dbReference type="EMBL" id="JH717840">
    <property type="protein sequence ID" value="EWY99282.1"/>
    <property type="molecule type" value="Genomic_DNA"/>
</dbReference>
<reference evidence="1 2" key="1">
    <citation type="submission" date="2011-06" db="EMBL/GenBank/DDBJ databases">
        <title>The Genome Sequence of Fusarium oxysporum FOSC 3-a.</title>
        <authorList>
            <consortium name="The Broad Institute Genome Sequencing Platform"/>
            <person name="Ma L.-J."/>
            <person name="Gale L.R."/>
            <person name="Schwartz D.C."/>
            <person name="Zhou S."/>
            <person name="Corby-Kistler H."/>
            <person name="Young S.K."/>
            <person name="Zeng Q."/>
            <person name="Gargeya S."/>
            <person name="Fitzgerald M."/>
            <person name="Haas B."/>
            <person name="Abouelleil A."/>
            <person name="Alvarado L."/>
            <person name="Arachchi H.M."/>
            <person name="Berlin A."/>
            <person name="Brown A."/>
            <person name="Chapman S.B."/>
            <person name="Chen Z."/>
            <person name="Dunbar C."/>
            <person name="Freedman E."/>
            <person name="Gearin G."/>
            <person name="Gellesch M."/>
            <person name="Goldberg J."/>
            <person name="Griggs A."/>
            <person name="Gujja S."/>
            <person name="Heiman D."/>
            <person name="Howarth C."/>
            <person name="Larson L."/>
            <person name="Lui A."/>
            <person name="MacDonald P.J.P."/>
            <person name="Mehta T."/>
            <person name="Montmayeur A."/>
            <person name="Murphy C."/>
            <person name="Neiman D."/>
            <person name="Pearson M."/>
            <person name="Priest M."/>
            <person name="Roberts A."/>
            <person name="Saif S."/>
            <person name="Shea T."/>
            <person name="Shenoy N."/>
            <person name="Sisk P."/>
            <person name="Stolte C."/>
            <person name="Sykes S."/>
            <person name="Wortman J."/>
            <person name="Nusbaum C."/>
            <person name="Birren B."/>
        </authorList>
    </citation>
    <scope>NUCLEOTIDE SEQUENCE [LARGE SCALE GENOMIC DNA]</scope>
    <source>
        <strain evidence="2">FOSC 3-a</strain>
    </source>
</reference>
<gene>
    <name evidence="1" type="ORF">FOYG_03372</name>
</gene>
<evidence type="ECO:0000313" key="2">
    <source>
        <dbReference type="Proteomes" id="UP000030753"/>
    </source>
</evidence>
<proteinExistence type="predicted"/>
<evidence type="ECO:0000313" key="1">
    <source>
        <dbReference type="EMBL" id="EWY99282.1"/>
    </source>
</evidence>